<name>A0AAV2TYG8_CALDB</name>
<gene>
    <name evidence="1" type="ORF">CDAUBV1_LOCUS17194</name>
</gene>
<accession>A0AAV2TYG8</accession>
<dbReference type="GO" id="GO:0005739">
    <property type="term" value="C:mitochondrion"/>
    <property type="evidence" value="ECO:0007669"/>
    <property type="project" value="UniProtKB-SubCell"/>
</dbReference>
<protein>
    <recommendedName>
        <fullName evidence="3">39S ribosomal protein L35, mitochondrial</fullName>
    </recommendedName>
</protein>
<dbReference type="GO" id="GO:0005840">
    <property type="term" value="C:ribosome"/>
    <property type="evidence" value="ECO:0007669"/>
    <property type="project" value="UniProtKB-KW"/>
</dbReference>
<sequence>METLIRCFNKSNLLMGSPLRTLSLFPLENRINSRLGFFVKSLGFDTFGQSGGFCPPRRFIRSREVKHYYAADGEYNPPVQEVIDRFKRLRWGAYIHPRSGRHRHLYRRSEAARAKLGEHILTNRATSFLLDNLVNAEWRRPKYYPEDIYEPYHKRTGVPWGYALRKPKFFP</sequence>
<reference evidence="1" key="1">
    <citation type="submission" date="2024-06" db="EMBL/GenBank/DDBJ databases">
        <authorList>
            <person name="Liu X."/>
            <person name="Lenzi L."/>
            <person name="Haldenby T S."/>
            <person name="Uol C."/>
        </authorList>
    </citation>
    <scope>NUCLEOTIDE SEQUENCE</scope>
</reference>
<evidence type="ECO:0000313" key="1">
    <source>
        <dbReference type="EMBL" id="CAL5141897.1"/>
    </source>
</evidence>
<comment type="caution">
    <text evidence="1">The sequence shown here is derived from an EMBL/GenBank/DDBJ whole genome shotgun (WGS) entry which is preliminary data.</text>
</comment>
<dbReference type="AlphaFoldDB" id="A0AAV2TYG8"/>
<dbReference type="PANTHER" id="PTHR15909:SF0">
    <property type="entry name" value="LARGE RIBOSOMAL SUBUNIT PROTEIN BL35M"/>
    <property type="match status" value="1"/>
</dbReference>
<evidence type="ECO:0008006" key="3">
    <source>
        <dbReference type="Google" id="ProtNLM"/>
    </source>
</evidence>
<dbReference type="GO" id="GO:1990904">
    <property type="term" value="C:ribonucleoprotein complex"/>
    <property type="evidence" value="ECO:0007669"/>
    <property type="project" value="UniProtKB-KW"/>
</dbReference>
<organism evidence="1 2">
    <name type="scientific">Calicophoron daubneyi</name>
    <name type="common">Rumen fluke</name>
    <name type="synonym">Paramphistomum daubneyi</name>
    <dbReference type="NCBI Taxonomy" id="300641"/>
    <lineage>
        <taxon>Eukaryota</taxon>
        <taxon>Metazoa</taxon>
        <taxon>Spiralia</taxon>
        <taxon>Lophotrochozoa</taxon>
        <taxon>Platyhelminthes</taxon>
        <taxon>Trematoda</taxon>
        <taxon>Digenea</taxon>
        <taxon>Plagiorchiida</taxon>
        <taxon>Pronocephalata</taxon>
        <taxon>Paramphistomoidea</taxon>
        <taxon>Paramphistomidae</taxon>
        <taxon>Calicophoron</taxon>
    </lineage>
</organism>
<evidence type="ECO:0000313" key="2">
    <source>
        <dbReference type="Proteomes" id="UP001497525"/>
    </source>
</evidence>
<dbReference type="Proteomes" id="UP001497525">
    <property type="component" value="Unassembled WGS sequence"/>
</dbReference>
<dbReference type="InterPro" id="IPR019338">
    <property type="entry name" value="Ribosomal_bL35m"/>
</dbReference>
<dbReference type="EMBL" id="CAXLJL010000933">
    <property type="protein sequence ID" value="CAL5141897.1"/>
    <property type="molecule type" value="Genomic_DNA"/>
</dbReference>
<proteinExistence type="predicted"/>
<dbReference type="PANTHER" id="PTHR15909">
    <property type="entry name" value="39S RIBOSOMAL PROTEIN L35, MITOCHONDRIAL"/>
    <property type="match status" value="1"/>
</dbReference>